<sequence>MTSTTTSATSSSTTSATTKNTSWTDVAVTAHLAAVVPASILGVYILATKKGTKRHALAGRFWTIAMVTAGVSSFGIRNMMPNGGLGPVHVLSVATLASLGKGVQAIKARNVKLHQKYMMASVAGLVLSGIAANLPRKTT</sequence>
<protein>
    <recommendedName>
        <fullName evidence="4">DUF2306 domain-containing protein</fullName>
    </recommendedName>
</protein>
<dbReference type="InterPro" id="IPR018750">
    <property type="entry name" value="DUF2306_membrane"/>
</dbReference>
<evidence type="ECO:0000256" key="1">
    <source>
        <dbReference type="SAM" id="Phobius"/>
    </source>
</evidence>
<evidence type="ECO:0000313" key="2">
    <source>
        <dbReference type="EMBL" id="OQR86274.1"/>
    </source>
</evidence>
<dbReference type="Proteomes" id="UP000243579">
    <property type="component" value="Unassembled WGS sequence"/>
</dbReference>
<gene>
    <name evidence="2" type="ORF">ACHHYP_10768</name>
</gene>
<keyword evidence="1" id="KW-0472">Membrane</keyword>
<dbReference type="AlphaFoldDB" id="A0A1V9YKL7"/>
<dbReference type="OrthoDB" id="193478at2759"/>
<evidence type="ECO:0008006" key="4">
    <source>
        <dbReference type="Google" id="ProtNLM"/>
    </source>
</evidence>
<feature type="transmembrane region" description="Helical" evidence="1">
    <location>
        <begin position="26"/>
        <end position="47"/>
    </location>
</feature>
<keyword evidence="3" id="KW-1185">Reference proteome</keyword>
<dbReference type="EMBL" id="JNBR01001522">
    <property type="protein sequence ID" value="OQR86274.1"/>
    <property type="molecule type" value="Genomic_DNA"/>
</dbReference>
<dbReference type="Pfam" id="PF10067">
    <property type="entry name" value="DUF2306"/>
    <property type="match status" value="1"/>
</dbReference>
<accession>A0A1V9YKL7</accession>
<organism evidence="2 3">
    <name type="scientific">Achlya hypogyna</name>
    <name type="common">Oomycete</name>
    <name type="synonym">Protoachlya hypogyna</name>
    <dbReference type="NCBI Taxonomy" id="1202772"/>
    <lineage>
        <taxon>Eukaryota</taxon>
        <taxon>Sar</taxon>
        <taxon>Stramenopiles</taxon>
        <taxon>Oomycota</taxon>
        <taxon>Saprolegniomycetes</taxon>
        <taxon>Saprolegniales</taxon>
        <taxon>Achlyaceae</taxon>
        <taxon>Achlya</taxon>
    </lineage>
</organism>
<comment type="caution">
    <text evidence="2">The sequence shown here is derived from an EMBL/GenBank/DDBJ whole genome shotgun (WGS) entry which is preliminary data.</text>
</comment>
<evidence type="ECO:0000313" key="3">
    <source>
        <dbReference type="Proteomes" id="UP000243579"/>
    </source>
</evidence>
<feature type="transmembrane region" description="Helical" evidence="1">
    <location>
        <begin position="59"/>
        <end position="76"/>
    </location>
</feature>
<keyword evidence="1" id="KW-0812">Transmembrane</keyword>
<reference evidence="2 3" key="1">
    <citation type="journal article" date="2014" name="Genome Biol. Evol.">
        <title>The secreted proteins of Achlya hypogyna and Thraustotheca clavata identify the ancestral oomycete secretome and reveal gene acquisitions by horizontal gene transfer.</title>
        <authorList>
            <person name="Misner I."/>
            <person name="Blouin N."/>
            <person name="Leonard G."/>
            <person name="Richards T.A."/>
            <person name="Lane C.E."/>
        </authorList>
    </citation>
    <scope>NUCLEOTIDE SEQUENCE [LARGE SCALE GENOMIC DNA]</scope>
    <source>
        <strain evidence="2 3">ATCC 48635</strain>
    </source>
</reference>
<keyword evidence="1" id="KW-1133">Transmembrane helix</keyword>
<name>A0A1V9YKL7_ACHHY</name>
<proteinExistence type="predicted"/>
<feature type="transmembrane region" description="Helical" evidence="1">
    <location>
        <begin position="117"/>
        <end position="134"/>
    </location>
</feature>